<dbReference type="InterPro" id="IPR001494">
    <property type="entry name" value="Importin-beta_N"/>
</dbReference>
<protein>
    <recommendedName>
        <fullName evidence="10">Importin N-terminal domain-containing protein</fullName>
    </recommendedName>
</protein>
<keyword evidence="9" id="KW-0812">Transmembrane</keyword>
<evidence type="ECO:0000256" key="3">
    <source>
        <dbReference type="ARBA" id="ARBA00022448"/>
    </source>
</evidence>
<keyword evidence="6" id="KW-0653">Protein transport</keyword>
<feature type="transmembrane region" description="Helical" evidence="9">
    <location>
        <begin position="536"/>
        <end position="560"/>
    </location>
</feature>
<organism evidence="11">
    <name type="scientific">Fagus sylvatica</name>
    <name type="common">Beechnut</name>
    <dbReference type="NCBI Taxonomy" id="28930"/>
    <lineage>
        <taxon>Eukaryota</taxon>
        <taxon>Viridiplantae</taxon>
        <taxon>Streptophyta</taxon>
        <taxon>Embryophyta</taxon>
        <taxon>Tracheophyta</taxon>
        <taxon>Spermatophyta</taxon>
        <taxon>Magnoliopsida</taxon>
        <taxon>eudicotyledons</taxon>
        <taxon>Gunneridae</taxon>
        <taxon>Pentapetalae</taxon>
        <taxon>rosids</taxon>
        <taxon>fabids</taxon>
        <taxon>Fagales</taxon>
        <taxon>Fagaceae</taxon>
        <taxon>Fagus</taxon>
    </lineage>
</organism>
<dbReference type="InterPro" id="IPR057672">
    <property type="entry name" value="TPR_IPO4/5"/>
</dbReference>
<dbReference type="Pfam" id="PF03810">
    <property type="entry name" value="IBN_N"/>
    <property type="match status" value="1"/>
</dbReference>
<dbReference type="InterPro" id="IPR057600">
    <property type="entry name" value="TORTIFOLIA1/SINE1-2_N"/>
</dbReference>
<keyword evidence="9" id="KW-0472">Membrane</keyword>
<dbReference type="InterPro" id="IPR016024">
    <property type="entry name" value="ARM-type_fold"/>
</dbReference>
<keyword evidence="5" id="KW-0677">Repeat</keyword>
<dbReference type="InterPro" id="IPR011989">
    <property type="entry name" value="ARM-like"/>
</dbReference>
<dbReference type="PROSITE" id="PS50166">
    <property type="entry name" value="IMPORTIN_B_NT"/>
    <property type="match status" value="1"/>
</dbReference>
<dbReference type="InterPro" id="IPR041389">
    <property type="entry name" value="Importin_rep_6"/>
</dbReference>
<dbReference type="GO" id="GO:0005737">
    <property type="term" value="C:cytoplasm"/>
    <property type="evidence" value="ECO:0007669"/>
    <property type="project" value="UniProtKB-SubCell"/>
</dbReference>
<sequence>MAQSLELLLIQFLMPDNDARRQAEEQIKRLAKDPQVVPALVQHLRTAKTPNVRQLAAVLLRKKITGHWAKLSLQLKQLVKQSLIESITMEHSPPVRRASANVVSIIAKYAVPAGEWPDLLPFLFQCSQSAQEDHREVALILFSSLTETIGNSFRPHFADLQALLLKCLQDETSNRVRVAALKAVGSFLEFTNDGPEVVGKGYWLCIAGLDGCFGKASDDGEFFEEVIVDCLGVGMAVICSAVCWKMLHYPGKHLGLWPNAHTTFHLVNWKNVCMPVASGGLGIQNLIYSNQALLGKWLWRFATEQDALWRKVVALKYGISPGNWVSGIGHGPYGISLWKHIRKGWEKFQGYIKFEVGNGNCICFWEDHWCGDRPLGEMFPMVYRVVRQKDVLVAEYLSWHNGAPQWDLRLNQNLHDWEVAPFQTFMGFLYSQRVHRNQADRMCWSPARSGCFAVKSYYKILSSSQSQAFPWKPMWKAKVPPRVAFFVWTAAKGKILTMDNLRKRHLCIVEVAYVNLMANLLIIFFCTVLLPKNYGLLYSVFLFGSGVGCCSALCNVGALCERNNRVFESREVKFREFIPSILNVSRQCLASGEEDVAVIAFEIFDELIESPAPLLGESVKSIVQFALEVCSSQNLESNTRHQAIQIISWLAKYKSNSLKKHKLVIPILQVMCPLLAESTDGDEDDDLAPDRAAAEVIDTMALNLPKHVFPTILEFASLSSQNANPKFREAAVTALGVISEGCLELMKNKLEPVLHIVLGALRDPEQMVRGAASFALGQFAEHLQPEIVSHYESVLPCILNALEDASDEVKEKSYYALAAFCENMGEEILPFLDPLMGRLLAALQSSPRNLQETCMSAIGSVAAAAEQAFLPYAERVLELMKNFMVLTNDEDLRSRARATELVGIVAMSVGRMRMEPILPPFIEAAIAGFKLEFSELREYTHGFFSNIAEILAIGFAQYLPHVVPLAFASCNLDDGSAVDIDESDDENINGFGGVSSDDEAHDEPRVRNISIRTGVLDEKAAATQALGLFAEHTKSSYAPYLNSGTGNLSESKYTVMNIYIKTMTEDDDKEVVAQACMSIADIIKEYGYMAIEQYMPRLIDATLVLLREESACQQTESDDDIDDDDTKHDEELMDAVSDLLPAFAKSMGSHFAPIFAKLFDPLMKFARFSRPPQDRTMVVACLAEVAQDMGPPIAGYVDVWVCTTYPCPECGSGVGIGGPLMEVGAHWCGDVITPAKYGELKYYSDILRGLHPLFGESEPDNAVRDNAAGAVARMIMVHPESIPLNQVLPVFLKVLPLKEDHEESMAVYSCVSTLVLSSNPQILSLVPELVNLFAQVVVSPEETSEVKAQVGRAFSHLISLYGQQMQPLLSNLSPAHANALAAFAPRS</sequence>
<reference evidence="11" key="1">
    <citation type="submission" date="2018-02" db="EMBL/GenBank/DDBJ databases">
        <authorList>
            <person name="Cohen D.B."/>
            <person name="Kent A.D."/>
        </authorList>
    </citation>
    <scope>NUCLEOTIDE SEQUENCE</scope>
</reference>
<keyword evidence="9" id="KW-1133">Transmembrane helix</keyword>
<evidence type="ECO:0000256" key="1">
    <source>
        <dbReference type="ARBA" id="ARBA00004123"/>
    </source>
</evidence>
<dbReference type="InterPro" id="IPR040122">
    <property type="entry name" value="Importin_beta"/>
</dbReference>
<keyword evidence="4" id="KW-0963">Cytoplasm</keyword>
<accession>A0A2N9FY27</accession>
<dbReference type="GO" id="GO:0006606">
    <property type="term" value="P:protein import into nucleus"/>
    <property type="evidence" value="ECO:0007669"/>
    <property type="project" value="InterPro"/>
</dbReference>
<dbReference type="InterPro" id="IPR021133">
    <property type="entry name" value="HEAT_type_2"/>
</dbReference>
<dbReference type="SMART" id="SM00913">
    <property type="entry name" value="IBN_N"/>
    <property type="match status" value="1"/>
</dbReference>
<feature type="transmembrane region" description="Helical" evidence="9">
    <location>
        <begin position="506"/>
        <end position="530"/>
    </location>
</feature>
<dbReference type="EMBL" id="OIVN01001575">
    <property type="protein sequence ID" value="SPC95516.1"/>
    <property type="molecule type" value="Genomic_DNA"/>
</dbReference>
<dbReference type="Pfam" id="PF25780">
    <property type="entry name" value="TPR_IPO5"/>
    <property type="match status" value="1"/>
</dbReference>
<dbReference type="PANTHER" id="PTHR10527">
    <property type="entry name" value="IMPORTIN BETA"/>
    <property type="match status" value="1"/>
</dbReference>
<evidence type="ECO:0000313" key="11">
    <source>
        <dbReference type="EMBL" id="SPC95516.1"/>
    </source>
</evidence>
<evidence type="ECO:0000256" key="8">
    <source>
        <dbReference type="PROSITE-ProRule" id="PRU00103"/>
    </source>
</evidence>
<dbReference type="Pfam" id="PF18829">
    <property type="entry name" value="Importin_rep_6"/>
    <property type="match status" value="1"/>
</dbReference>
<evidence type="ECO:0000256" key="6">
    <source>
        <dbReference type="ARBA" id="ARBA00022927"/>
    </source>
</evidence>
<dbReference type="InterPro" id="IPR026960">
    <property type="entry name" value="RVT-Znf"/>
</dbReference>
<name>A0A2N9FY27_FAGSY</name>
<evidence type="ECO:0000256" key="2">
    <source>
        <dbReference type="ARBA" id="ARBA00004496"/>
    </source>
</evidence>
<evidence type="ECO:0000256" key="4">
    <source>
        <dbReference type="ARBA" id="ARBA00022490"/>
    </source>
</evidence>
<evidence type="ECO:0000256" key="7">
    <source>
        <dbReference type="ARBA" id="ARBA00023242"/>
    </source>
</evidence>
<dbReference type="PROSITE" id="PS50077">
    <property type="entry name" value="HEAT_REPEAT"/>
    <property type="match status" value="2"/>
</dbReference>
<evidence type="ECO:0000256" key="9">
    <source>
        <dbReference type="SAM" id="Phobius"/>
    </source>
</evidence>
<dbReference type="SUPFAM" id="SSF48371">
    <property type="entry name" value="ARM repeat"/>
    <property type="match status" value="2"/>
</dbReference>
<dbReference type="Gene3D" id="1.25.10.10">
    <property type="entry name" value="Leucine-rich Repeat Variant"/>
    <property type="match status" value="2"/>
</dbReference>
<dbReference type="GO" id="GO:0031267">
    <property type="term" value="F:small GTPase binding"/>
    <property type="evidence" value="ECO:0007669"/>
    <property type="project" value="InterPro"/>
</dbReference>
<keyword evidence="7" id="KW-0539">Nucleus</keyword>
<gene>
    <name evidence="11" type="ORF">FSB_LOCUS23398</name>
</gene>
<comment type="subcellular location">
    <subcellularLocation>
        <location evidence="2">Cytoplasm</location>
    </subcellularLocation>
    <subcellularLocation>
        <location evidence="1">Nucleus</location>
    </subcellularLocation>
</comment>
<evidence type="ECO:0000259" key="10">
    <source>
        <dbReference type="PROSITE" id="PS50166"/>
    </source>
</evidence>
<dbReference type="Pfam" id="PF24714">
    <property type="entry name" value="TOR1L1_N"/>
    <property type="match status" value="1"/>
</dbReference>
<evidence type="ECO:0000256" key="5">
    <source>
        <dbReference type="ARBA" id="ARBA00022737"/>
    </source>
</evidence>
<proteinExistence type="predicted"/>
<feature type="repeat" description="HEAT" evidence="8">
    <location>
        <begin position="753"/>
        <end position="791"/>
    </location>
</feature>
<feature type="domain" description="Importin N-terminal" evidence="10">
    <location>
        <begin position="23"/>
        <end position="89"/>
    </location>
</feature>
<feature type="repeat" description="HEAT" evidence="8">
    <location>
        <begin position="794"/>
        <end position="829"/>
    </location>
</feature>
<dbReference type="Pfam" id="PF13966">
    <property type="entry name" value="zf-RVT"/>
    <property type="match status" value="1"/>
</dbReference>
<keyword evidence="3" id="KW-0813">Transport</keyword>